<dbReference type="EMBL" id="WNLP01000002">
    <property type="protein sequence ID" value="MUH59358.1"/>
    <property type="molecule type" value="Genomic_DNA"/>
</dbReference>
<dbReference type="InterPro" id="IPR009057">
    <property type="entry name" value="Homeodomain-like_sf"/>
</dbReference>
<proteinExistence type="predicted"/>
<organism evidence="4 5">
    <name type="scientific">Bifidobacterium canis</name>
    <dbReference type="NCBI Taxonomy" id="2610880"/>
    <lineage>
        <taxon>Bacteria</taxon>
        <taxon>Bacillati</taxon>
        <taxon>Actinomycetota</taxon>
        <taxon>Actinomycetes</taxon>
        <taxon>Bifidobacteriales</taxon>
        <taxon>Bifidobacteriaceae</taxon>
        <taxon>Bifidobacterium</taxon>
    </lineage>
</organism>
<evidence type="ECO:0000313" key="5">
    <source>
        <dbReference type="Proteomes" id="UP000487882"/>
    </source>
</evidence>
<evidence type="ECO:0000256" key="2">
    <source>
        <dbReference type="PROSITE-ProRule" id="PRU00335"/>
    </source>
</evidence>
<keyword evidence="1 2" id="KW-0238">DNA-binding</keyword>
<sequence>MPHTAQGARDLRVRKTYAALFRAFRELITTQPFDKITVTELCNRAMIRTATFYKHFQDKYEFAQFMMQTMRAEYAERAEHTQHSEPADTVEYCVNLVREGFSFLEDNESLIRAIDSNGLLVGMMHSAGEQLQESIRARLLAEGTFDREDAELLAEMFVGAMNQIARWWFANRGTYSKTK</sequence>
<protein>
    <submittedName>
        <fullName evidence="4">Transcriptional regulator TetR family</fullName>
    </submittedName>
</protein>
<accession>A0A7K1J3X8</accession>
<dbReference type="InterPro" id="IPR036271">
    <property type="entry name" value="Tet_transcr_reg_TetR-rel_C_sf"/>
</dbReference>
<dbReference type="Proteomes" id="UP000487882">
    <property type="component" value="Unassembled WGS sequence"/>
</dbReference>
<feature type="domain" description="HTH tetR-type" evidence="3">
    <location>
        <begin position="14"/>
        <end position="74"/>
    </location>
</feature>
<dbReference type="InterPro" id="IPR001647">
    <property type="entry name" value="HTH_TetR"/>
</dbReference>
<evidence type="ECO:0000256" key="1">
    <source>
        <dbReference type="ARBA" id="ARBA00023125"/>
    </source>
</evidence>
<feature type="DNA-binding region" description="H-T-H motif" evidence="2">
    <location>
        <begin position="37"/>
        <end position="56"/>
    </location>
</feature>
<gene>
    <name evidence="4" type="ORF">GSD1FS_0679</name>
</gene>
<comment type="caution">
    <text evidence="4">The sequence shown here is derived from an EMBL/GenBank/DDBJ whole genome shotgun (WGS) entry which is preliminary data.</text>
</comment>
<dbReference type="RefSeq" id="WP_155588340.1">
    <property type="nucleotide sequence ID" value="NZ_WNLP01000002.1"/>
</dbReference>
<evidence type="ECO:0000313" key="4">
    <source>
        <dbReference type="EMBL" id="MUH59358.1"/>
    </source>
</evidence>
<dbReference type="SUPFAM" id="SSF48498">
    <property type="entry name" value="Tetracyclin repressor-like, C-terminal domain"/>
    <property type="match status" value="1"/>
</dbReference>
<name>A0A7K1J3X8_9BIFI</name>
<evidence type="ECO:0000259" key="3">
    <source>
        <dbReference type="PROSITE" id="PS50977"/>
    </source>
</evidence>
<dbReference type="PANTHER" id="PTHR43479">
    <property type="entry name" value="ACREF/ENVCD OPERON REPRESSOR-RELATED"/>
    <property type="match status" value="1"/>
</dbReference>
<dbReference type="Pfam" id="PF00440">
    <property type="entry name" value="TetR_N"/>
    <property type="match status" value="1"/>
</dbReference>
<dbReference type="Gene3D" id="1.10.357.10">
    <property type="entry name" value="Tetracycline Repressor, domain 2"/>
    <property type="match status" value="1"/>
</dbReference>
<dbReference type="SUPFAM" id="SSF46689">
    <property type="entry name" value="Homeodomain-like"/>
    <property type="match status" value="1"/>
</dbReference>
<keyword evidence="5" id="KW-1185">Reference proteome</keyword>
<reference evidence="4 5" key="1">
    <citation type="submission" date="2019-09" db="EMBL/GenBank/DDBJ databases">
        <title>Bifidobacterium canis sp. nov., isolated from the digestive tract of German Shepherd dog puppy.</title>
        <authorList>
            <person name="Bunesova V."/>
        </authorList>
    </citation>
    <scope>NUCLEOTIDE SEQUENCE [LARGE SCALE GENOMIC DNA]</scope>
    <source>
        <strain evidence="4 5">GSD1FS</strain>
    </source>
</reference>
<dbReference type="PROSITE" id="PS50977">
    <property type="entry name" value="HTH_TETR_2"/>
    <property type="match status" value="1"/>
</dbReference>
<dbReference type="GO" id="GO:0003677">
    <property type="term" value="F:DNA binding"/>
    <property type="evidence" value="ECO:0007669"/>
    <property type="project" value="UniProtKB-UniRule"/>
</dbReference>
<dbReference type="PANTHER" id="PTHR43479:SF7">
    <property type="entry name" value="TETR-FAMILY TRANSCRIPTIONAL REGULATOR"/>
    <property type="match status" value="1"/>
</dbReference>
<dbReference type="InterPro" id="IPR050624">
    <property type="entry name" value="HTH-type_Tx_Regulator"/>
</dbReference>
<dbReference type="AlphaFoldDB" id="A0A7K1J3X8"/>